<dbReference type="Gene3D" id="1.10.555.10">
    <property type="entry name" value="Rho GTPase activation protein"/>
    <property type="match status" value="1"/>
</dbReference>
<organism evidence="7 8">
    <name type="scientific">Echeneis naucrates</name>
    <name type="common">Live sharksucker</name>
    <dbReference type="NCBI Taxonomy" id="173247"/>
    <lineage>
        <taxon>Eukaryota</taxon>
        <taxon>Metazoa</taxon>
        <taxon>Chordata</taxon>
        <taxon>Craniata</taxon>
        <taxon>Vertebrata</taxon>
        <taxon>Euteleostomi</taxon>
        <taxon>Actinopterygii</taxon>
        <taxon>Neopterygii</taxon>
        <taxon>Teleostei</taxon>
        <taxon>Neoteleostei</taxon>
        <taxon>Acanthomorphata</taxon>
        <taxon>Carangaria</taxon>
        <taxon>Carangiformes</taxon>
        <taxon>Echeneidae</taxon>
        <taxon>Echeneis</taxon>
    </lineage>
</organism>
<evidence type="ECO:0000313" key="8">
    <source>
        <dbReference type="Proteomes" id="UP000472264"/>
    </source>
</evidence>
<dbReference type="CDD" id="cd04382">
    <property type="entry name" value="RhoGAP_MgcRacGAP"/>
    <property type="match status" value="1"/>
</dbReference>
<dbReference type="GO" id="GO:0030496">
    <property type="term" value="C:midbody"/>
    <property type="evidence" value="ECO:0007669"/>
    <property type="project" value="TreeGrafter"/>
</dbReference>
<dbReference type="GO" id="GO:0097149">
    <property type="term" value="C:centralspindlin complex"/>
    <property type="evidence" value="ECO:0007669"/>
    <property type="project" value="TreeGrafter"/>
</dbReference>
<keyword evidence="8" id="KW-1185">Reference proteome</keyword>
<dbReference type="CDD" id="cd20821">
    <property type="entry name" value="C1_MgcRacGAP"/>
    <property type="match status" value="1"/>
</dbReference>
<reference evidence="7" key="1">
    <citation type="submission" date="2021-04" db="EMBL/GenBank/DDBJ databases">
        <authorList>
            <consortium name="Wellcome Sanger Institute Data Sharing"/>
        </authorList>
    </citation>
    <scope>NUCLEOTIDE SEQUENCE [LARGE SCALE GENOMIC DNA]</scope>
</reference>
<evidence type="ECO:0000256" key="1">
    <source>
        <dbReference type="ARBA" id="ARBA00022723"/>
    </source>
</evidence>
<dbReference type="GO" id="GO:0032154">
    <property type="term" value="C:cleavage furrow"/>
    <property type="evidence" value="ECO:0007669"/>
    <property type="project" value="TreeGrafter"/>
</dbReference>
<feature type="coiled-coil region" evidence="3">
    <location>
        <begin position="58"/>
        <end position="106"/>
    </location>
</feature>
<dbReference type="PANTHER" id="PTHR46199:SF5">
    <property type="entry name" value="RAC GTPASE-ACTIVATING PROTEIN 1"/>
    <property type="match status" value="1"/>
</dbReference>
<dbReference type="InterPro" id="IPR008936">
    <property type="entry name" value="Rho_GTPase_activation_prot"/>
</dbReference>
<dbReference type="GO" id="GO:0000281">
    <property type="term" value="P:mitotic cytokinesis"/>
    <property type="evidence" value="ECO:0007669"/>
    <property type="project" value="TreeGrafter"/>
</dbReference>
<dbReference type="SUPFAM" id="SSF48350">
    <property type="entry name" value="GTPase activation domain, GAP"/>
    <property type="match status" value="1"/>
</dbReference>
<evidence type="ECO:0000259" key="6">
    <source>
        <dbReference type="PROSITE" id="PS50238"/>
    </source>
</evidence>
<sequence>MESAVLNLYNQFQSLASRVDVLNEGTEPQFLQMALNFEECRKKWLQADEELVSCKEMLAKAETDRGALEVKLKHARNQVDVEIRRRQKAETVYEKLERQLQLIRELLISDNNSVHLSEEQRSALAFLSAHSQAAQAAKGNLNSSRRLTTIDESASLLSDISYDQTDDSLDWDSSVMKTVRLRKRQKRMNESIVAKTTITVPVKGGAIEAVSTIETVPYWTRSREKSAHQSQISQLNSRPPRPVGEERIKSSDLSVPSVSKVIKSEFCTSCSRRTKFGKMYLRCQDCRIVTHPECRERCPLPCNPAAVNTPMKNTEATLADFAPVTSPMIPALVIYCIKEIEKRGLVSGQERLVKELKEKLIRGKTLPPLSKVEDINVITGVLKDFLRNLPEPLLTFQLNRAFMEAAEIPDDGNSLAMMYQTICELPQPNRDTLACLMIHLQNVSQSIDTKMDVNNLARVFGPTIVGHAGPDPDHMTILHDTNRQPRVVERLLSIPESYWSQFAHPYNTPVDNANQVDTPDHKVSILGPVTTPEHQMMTKTPSSSSLSQRMMQTLSSTTIFGSKSKATAASNRHGNFFASPQLK</sequence>
<reference evidence="7" key="2">
    <citation type="submission" date="2025-08" db="UniProtKB">
        <authorList>
            <consortium name="Ensembl"/>
        </authorList>
    </citation>
    <scope>IDENTIFICATION</scope>
</reference>
<evidence type="ECO:0000256" key="4">
    <source>
        <dbReference type="SAM" id="MobiDB-lite"/>
    </source>
</evidence>
<evidence type="ECO:0000256" key="3">
    <source>
        <dbReference type="SAM" id="Coils"/>
    </source>
</evidence>
<dbReference type="InterPro" id="IPR000198">
    <property type="entry name" value="RhoGAP_dom"/>
</dbReference>
<dbReference type="PANTHER" id="PTHR46199">
    <property type="entry name" value="RAC GTPASE-ACTIVATING PROTEIN 1"/>
    <property type="match status" value="1"/>
</dbReference>
<accession>A0A665T976</accession>
<dbReference type="Proteomes" id="UP000472264">
    <property type="component" value="Chromosome 5"/>
</dbReference>
<feature type="domain" description="Rho-GAP" evidence="6">
    <location>
        <begin position="316"/>
        <end position="499"/>
    </location>
</feature>
<name>A0A665T976_ECHNA</name>
<dbReference type="GO" id="GO:0005096">
    <property type="term" value="F:GTPase activator activity"/>
    <property type="evidence" value="ECO:0007669"/>
    <property type="project" value="TreeGrafter"/>
</dbReference>
<feature type="domain" description="Phorbol-ester/DAG-type" evidence="5">
    <location>
        <begin position="250"/>
        <end position="302"/>
    </location>
</feature>
<dbReference type="Ensembl" id="ENSENLT00000003495.1">
    <property type="protein sequence ID" value="ENSENLP00000003313.1"/>
    <property type="gene ID" value="ENSENLG00000001580.1"/>
</dbReference>
<dbReference type="SMART" id="SM00324">
    <property type="entry name" value="RhoGAP"/>
    <property type="match status" value="1"/>
</dbReference>
<dbReference type="GO" id="GO:0007266">
    <property type="term" value="P:Rho protein signal transduction"/>
    <property type="evidence" value="ECO:0007669"/>
    <property type="project" value="TreeGrafter"/>
</dbReference>
<dbReference type="GO" id="GO:0051233">
    <property type="term" value="C:spindle midzone"/>
    <property type="evidence" value="ECO:0007669"/>
    <property type="project" value="TreeGrafter"/>
</dbReference>
<keyword evidence="1" id="KW-0479">Metal-binding</keyword>
<dbReference type="Pfam" id="PF00620">
    <property type="entry name" value="RhoGAP"/>
    <property type="match status" value="1"/>
</dbReference>
<feature type="region of interest" description="Disordered" evidence="4">
    <location>
        <begin position="224"/>
        <end position="251"/>
    </location>
</feature>
<evidence type="ECO:0000259" key="5">
    <source>
        <dbReference type="PROSITE" id="PS50081"/>
    </source>
</evidence>
<dbReference type="InterPro" id="IPR002219">
    <property type="entry name" value="PKC_DAG/PE"/>
</dbReference>
<proteinExistence type="predicted"/>
<evidence type="ECO:0000313" key="7">
    <source>
        <dbReference type="Ensembl" id="ENSENLP00000003313.1"/>
    </source>
</evidence>
<dbReference type="InterPro" id="IPR046349">
    <property type="entry name" value="C1-like_sf"/>
</dbReference>
<dbReference type="SUPFAM" id="SSF57889">
    <property type="entry name" value="Cysteine-rich domain"/>
    <property type="match status" value="1"/>
</dbReference>
<evidence type="ECO:0000256" key="2">
    <source>
        <dbReference type="ARBA" id="ARBA00022833"/>
    </source>
</evidence>
<keyword evidence="3" id="KW-0175">Coiled coil</keyword>
<gene>
    <name evidence="7" type="primary">LOC115043780</name>
</gene>
<protein>
    <submittedName>
        <fullName evidence="7">Rac GTPase activating protein 1</fullName>
    </submittedName>
</protein>
<reference evidence="7" key="3">
    <citation type="submission" date="2025-09" db="UniProtKB">
        <authorList>
            <consortium name="Ensembl"/>
        </authorList>
    </citation>
    <scope>IDENTIFICATION</scope>
</reference>
<dbReference type="Gene3D" id="3.30.60.20">
    <property type="match status" value="1"/>
</dbReference>
<feature type="compositionally biased region" description="Polar residues" evidence="4">
    <location>
        <begin position="228"/>
        <end position="237"/>
    </location>
</feature>
<dbReference type="GO" id="GO:0046872">
    <property type="term" value="F:metal ion binding"/>
    <property type="evidence" value="ECO:0007669"/>
    <property type="project" value="UniProtKB-KW"/>
</dbReference>
<dbReference type="PROSITE" id="PS50238">
    <property type="entry name" value="RHOGAP"/>
    <property type="match status" value="1"/>
</dbReference>
<dbReference type="GO" id="GO:0005634">
    <property type="term" value="C:nucleus"/>
    <property type="evidence" value="ECO:0007669"/>
    <property type="project" value="TreeGrafter"/>
</dbReference>
<dbReference type="AlphaFoldDB" id="A0A665T976"/>
<keyword evidence="2" id="KW-0862">Zinc</keyword>
<dbReference type="PROSITE" id="PS50081">
    <property type="entry name" value="ZF_DAG_PE_2"/>
    <property type="match status" value="1"/>
</dbReference>
<dbReference type="GO" id="GO:0051256">
    <property type="term" value="P:mitotic spindle midzone assembly"/>
    <property type="evidence" value="ECO:0007669"/>
    <property type="project" value="TreeGrafter"/>
</dbReference>